<evidence type="ECO:0000259" key="2">
    <source>
        <dbReference type="SMART" id="SM00867"/>
    </source>
</evidence>
<evidence type="ECO:0000313" key="4">
    <source>
        <dbReference type="Proteomes" id="UP000465812"/>
    </source>
</evidence>
<sequence>MSSATEIPGYAAGTWAIDPVRSTLRFGVKHLGVQNVRGILRVEGQIVVADQPADSTVAATIDLGSVDTKSKGRDKAIRSASLLDIASHPTAEYHSTGISPDAAGGNPQGFLLDGELTFMGVTRPLPLRIQLERFIRDGGGTRPILAGQGQFTRNDFGLVYRVHPRLLDRAIGQTVHVDIRLEGSP</sequence>
<name>A0ABM7JX10_MYCNT</name>
<dbReference type="Gene3D" id="2.40.128.110">
    <property type="entry name" value="Lipid/polyisoprenoid-binding, YceI-like"/>
    <property type="match status" value="1"/>
</dbReference>
<dbReference type="InterPro" id="IPR007372">
    <property type="entry name" value="Lipid/polyisoprenoid-bd_YceI"/>
</dbReference>
<dbReference type="PANTHER" id="PTHR34406">
    <property type="entry name" value="PROTEIN YCEI"/>
    <property type="match status" value="1"/>
</dbReference>
<dbReference type="EMBL" id="AP022590">
    <property type="protein sequence ID" value="BBY40122.1"/>
    <property type="molecule type" value="Genomic_DNA"/>
</dbReference>
<dbReference type="Proteomes" id="UP000465812">
    <property type="component" value="Chromosome"/>
</dbReference>
<accession>A0ABM7JX10</accession>
<feature type="domain" description="Lipid/polyisoprenoid-binding YceI-like" evidence="2">
    <location>
        <begin position="14"/>
        <end position="184"/>
    </location>
</feature>
<dbReference type="Pfam" id="PF04264">
    <property type="entry name" value="YceI"/>
    <property type="match status" value="1"/>
</dbReference>
<proteinExistence type="inferred from homology"/>
<dbReference type="PANTHER" id="PTHR34406:SF1">
    <property type="entry name" value="PROTEIN YCEI"/>
    <property type="match status" value="1"/>
</dbReference>
<evidence type="ECO:0000256" key="1">
    <source>
        <dbReference type="ARBA" id="ARBA00008812"/>
    </source>
</evidence>
<dbReference type="SUPFAM" id="SSF101874">
    <property type="entry name" value="YceI-like"/>
    <property type="match status" value="1"/>
</dbReference>
<evidence type="ECO:0000313" key="3">
    <source>
        <dbReference type="EMBL" id="BBY40122.1"/>
    </source>
</evidence>
<protein>
    <submittedName>
        <fullName evidence="3">Polyisoprenoid-binding protein</fullName>
    </submittedName>
</protein>
<gene>
    <name evidence="3" type="ORF">MMAN_42560</name>
</gene>
<comment type="similarity">
    <text evidence="1">Belongs to the UPF0312 family.</text>
</comment>
<keyword evidence="4" id="KW-1185">Reference proteome</keyword>
<organism evidence="3 4">
    <name type="scientific">Mycobacterium mantenii</name>
    <dbReference type="NCBI Taxonomy" id="560555"/>
    <lineage>
        <taxon>Bacteria</taxon>
        <taxon>Bacillati</taxon>
        <taxon>Actinomycetota</taxon>
        <taxon>Actinomycetes</taxon>
        <taxon>Mycobacteriales</taxon>
        <taxon>Mycobacteriaceae</taxon>
        <taxon>Mycobacterium</taxon>
        <taxon>Mycobacterium avium complex (MAC)</taxon>
    </lineage>
</organism>
<dbReference type="InterPro" id="IPR036761">
    <property type="entry name" value="TTHA0802/YceI-like_sf"/>
</dbReference>
<dbReference type="RefSeq" id="WP_232068805.1">
    <property type="nucleotide sequence ID" value="NZ_AP022590.1"/>
</dbReference>
<dbReference type="SMART" id="SM00867">
    <property type="entry name" value="YceI"/>
    <property type="match status" value="1"/>
</dbReference>
<reference evidence="3 4" key="1">
    <citation type="journal article" date="2019" name="Emerg. Microbes Infect.">
        <title>Comprehensive subspecies identification of 175 nontuberculous mycobacteria species based on 7547 genomic profiles.</title>
        <authorList>
            <person name="Matsumoto Y."/>
            <person name="Kinjo T."/>
            <person name="Motooka D."/>
            <person name="Nabeya D."/>
            <person name="Jung N."/>
            <person name="Uechi K."/>
            <person name="Horii T."/>
            <person name="Iida T."/>
            <person name="Fujita J."/>
            <person name="Nakamura S."/>
        </authorList>
    </citation>
    <scope>NUCLEOTIDE SEQUENCE [LARGE SCALE GENOMIC DNA]</scope>
    <source>
        <strain evidence="3 4">JCM 18113</strain>
    </source>
</reference>